<feature type="chain" id="PRO_5045329638" evidence="7">
    <location>
        <begin position="20"/>
        <end position="274"/>
    </location>
</feature>
<dbReference type="EMBL" id="JAMFMB010000001">
    <property type="protein sequence ID" value="MCL6281969.1"/>
    <property type="molecule type" value="Genomic_DNA"/>
</dbReference>
<evidence type="ECO:0000256" key="1">
    <source>
        <dbReference type="ARBA" id="ARBA00004141"/>
    </source>
</evidence>
<feature type="transmembrane region" description="Helical" evidence="6">
    <location>
        <begin position="198"/>
        <end position="219"/>
    </location>
</feature>
<keyword evidence="4 6" id="KW-1133">Transmembrane helix</keyword>
<protein>
    <submittedName>
        <fullName evidence="9">DMT family transporter</fullName>
    </submittedName>
</protein>
<reference evidence="9" key="1">
    <citation type="submission" date="2022-05" db="EMBL/GenBank/DDBJ databases">
        <authorList>
            <person name="Park J.-S."/>
        </authorList>
    </citation>
    <scope>NUCLEOTIDE SEQUENCE</scope>
    <source>
        <strain evidence="9">2012CJ41-6</strain>
    </source>
</reference>
<dbReference type="Pfam" id="PF00892">
    <property type="entry name" value="EamA"/>
    <property type="match status" value="2"/>
</dbReference>
<dbReference type="PANTHER" id="PTHR22911:SF6">
    <property type="entry name" value="SOLUTE CARRIER FAMILY 35 MEMBER G1"/>
    <property type="match status" value="1"/>
</dbReference>
<evidence type="ECO:0000256" key="4">
    <source>
        <dbReference type="ARBA" id="ARBA00022989"/>
    </source>
</evidence>
<evidence type="ECO:0000256" key="2">
    <source>
        <dbReference type="ARBA" id="ARBA00009853"/>
    </source>
</evidence>
<dbReference type="InterPro" id="IPR037185">
    <property type="entry name" value="EmrE-like"/>
</dbReference>
<evidence type="ECO:0000313" key="10">
    <source>
        <dbReference type="Proteomes" id="UP001203880"/>
    </source>
</evidence>
<organism evidence="9 10">
    <name type="scientific">Ruegeria spongiae</name>
    <dbReference type="NCBI Taxonomy" id="2942209"/>
    <lineage>
        <taxon>Bacteria</taxon>
        <taxon>Pseudomonadati</taxon>
        <taxon>Pseudomonadota</taxon>
        <taxon>Alphaproteobacteria</taxon>
        <taxon>Rhodobacterales</taxon>
        <taxon>Roseobacteraceae</taxon>
        <taxon>Ruegeria</taxon>
    </lineage>
</organism>
<name>A0ABT0PWI9_9RHOB</name>
<proteinExistence type="inferred from homology"/>
<evidence type="ECO:0000259" key="8">
    <source>
        <dbReference type="Pfam" id="PF00892"/>
    </source>
</evidence>
<keyword evidence="3 6" id="KW-0812">Transmembrane</keyword>
<keyword evidence="5 6" id="KW-0472">Membrane</keyword>
<evidence type="ECO:0000256" key="7">
    <source>
        <dbReference type="SAM" id="SignalP"/>
    </source>
</evidence>
<evidence type="ECO:0000313" key="9">
    <source>
        <dbReference type="EMBL" id="MCL6281969.1"/>
    </source>
</evidence>
<comment type="caution">
    <text evidence="9">The sequence shown here is derived from an EMBL/GenBank/DDBJ whole genome shotgun (WGS) entry which is preliminary data.</text>
</comment>
<dbReference type="PANTHER" id="PTHR22911">
    <property type="entry name" value="ACYL-MALONYL CONDENSING ENZYME-RELATED"/>
    <property type="match status" value="1"/>
</dbReference>
<feature type="transmembrane region" description="Helical" evidence="6">
    <location>
        <begin position="27"/>
        <end position="45"/>
    </location>
</feature>
<feature type="domain" description="EamA" evidence="8">
    <location>
        <begin position="4"/>
        <end position="128"/>
    </location>
</feature>
<accession>A0ABT0PWI9</accession>
<dbReference type="Proteomes" id="UP001203880">
    <property type="component" value="Unassembled WGS sequence"/>
</dbReference>
<feature type="transmembrane region" description="Helical" evidence="6">
    <location>
        <begin position="111"/>
        <end position="129"/>
    </location>
</feature>
<feature type="transmembrane region" description="Helical" evidence="6">
    <location>
        <begin position="252"/>
        <end position="269"/>
    </location>
</feature>
<keyword evidence="10" id="KW-1185">Reference proteome</keyword>
<feature type="domain" description="EamA" evidence="8">
    <location>
        <begin position="138"/>
        <end position="267"/>
    </location>
</feature>
<dbReference type="SUPFAM" id="SSF103481">
    <property type="entry name" value="Multidrug resistance efflux transporter EmrE"/>
    <property type="match status" value="2"/>
</dbReference>
<feature type="transmembrane region" description="Helical" evidence="6">
    <location>
        <begin position="135"/>
        <end position="156"/>
    </location>
</feature>
<gene>
    <name evidence="9" type="ORF">M3P21_00345</name>
</gene>
<evidence type="ECO:0000256" key="6">
    <source>
        <dbReference type="SAM" id="Phobius"/>
    </source>
</evidence>
<evidence type="ECO:0000256" key="3">
    <source>
        <dbReference type="ARBA" id="ARBA00022692"/>
    </source>
</evidence>
<comment type="subcellular location">
    <subcellularLocation>
        <location evidence="1">Membrane</location>
        <topology evidence="1">Multi-pass membrane protein</topology>
    </subcellularLocation>
</comment>
<dbReference type="RefSeq" id="WP_249706328.1">
    <property type="nucleotide sequence ID" value="NZ_JAMFMB010000001.1"/>
</dbReference>
<comment type="similarity">
    <text evidence="2">Belongs to the drug/metabolite transporter (DMT) superfamily. 10 TMS drug/metabolite exporter (DME) (TC 2.A.7.3) family.</text>
</comment>
<sequence length="274" mass="29326">MTGAIASFTLMAVSGRAAASTHDTFEIMMYRSLIGVIIVCAVLTWTRTWHRVSRDRLGLNMARNLAHFTGQNLWLYSLSLIPLAQLFALEFTTPLWVILLAPLLLGERITVAKMVAVGLGFLGILVVARPGAAPLGAGVITAASCAIFFALTMIATKRLTRSEGIGSILFWLTTMQLILGLLASGYDAEIALPTTATAPWLILIGICGLSAHFCLTNALSIAPATIVVPFDFARLPVIAIVGALFYHEPVDIWIFIGGGLILAANYINVRASLT</sequence>
<feature type="signal peptide" evidence="7">
    <location>
        <begin position="1"/>
        <end position="19"/>
    </location>
</feature>
<dbReference type="InterPro" id="IPR000620">
    <property type="entry name" value="EamA_dom"/>
</dbReference>
<keyword evidence="7" id="KW-0732">Signal</keyword>
<feature type="transmembrane region" description="Helical" evidence="6">
    <location>
        <begin position="168"/>
        <end position="186"/>
    </location>
</feature>
<evidence type="ECO:0000256" key="5">
    <source>
        <dbReference type="ARBA" id="ARBA00023136"/>
    </source>
</evidence>